<name>A0ABT8G8D5_9MICO</name>
<dbReference type="EMBL" id="JAUHPW010000004">
    <property type="protein sequence ID" value="MDN4475400.1"/>
    <property type="molecule type" value="Genomic_DNA"/>
</dbReference>
<organism evidence="1 2">
    <name type="scientific">Demequina litoralis</name>
    <dbReference type="NCBI Taxonomy" id="3051660"/>
    <lineage>
        <taxon>Bacteria</taxon>
        <taxon>Bacillati</taxon>
        <taxon>Actinomycetota</taxon>
        <taxon>Actinomycetes</taxon>
        <taxon>Micrococcales</taxon>
        <taxon>Demequinaceae</taxon>
        <taxon>Demequina</taxon>
    </lineage>
</organism>
<evidence type="ECO:0000313" key="2">
    <source>
        <dbReference type="Proteomes" id="UP001172728"/>
    </source>
</evidence>
<evidence type="ECO:0000313" key="1">
    <source>
        <dbReference type="EMBL" id="MDN4475400.1"/>
    </source>
</evidence>
<evidence type="ECO:0008006" key="3">
    <source>
        <dbReference type="Google" id="ProtNLM"/>
    </source>
</evidence>
<keyword evidence="2" id="KW-1185">Reference proteome</keyword>
<comment type="caution">
    <text evidence="1">The sequence shown here is derived from an EMBL/GenBank/DDBJ whole genome shotgun (WGS) entry which is preliminary data.</text>
</comment>
<dbReference type="Proteomes" id="UP001172728">
    <property type="component" value="Unassembled WGS sequence"/>
</dbReference>
<gene>
    <name evidence="1" type="ORF">QQX09_05960</name>
</gene>
<protein>
    <recommendedName>
        <fullName evidence="3">DUF218 domain-containing protein</fullName>
    </recommendedName>
</protein>
<accession>A0ABT8G8D5</accession>
<dbReference type="RefSeq" id="WP_301131937.1">
    <property type="nucleotide sequence ID" value="NZ_JAUHPW010000004.1"/>
</dbReference>
<reference evidence="1" key="1">
    <citation type="submission" date="2023-06" db="EMBL/GenBank/DDBJ databases">
        <title>Sysu t00192.</title>
        <authorList>
            <person name="Gao L."/>
            <person name="Fang B.-Z."/>
            <person name="Li W.-J."/>
        </authorList>
    </citation>
    <scope>NUCLEOTIDE SEQUENCE</scope>
    <source>
        <strain evidence="1">SYSU T00192</strain>
    </source>
</reference>
<sequence>MKIVIVMLVVGAVAFVAGLPLYVFPAHDEPRAVDAVYVIGPPTEARMELAEEMVADGLTDTIIVSLDDDPDIRRRWDEATAVCEEPQDFTVYCSMPDPFTTRGEARWMRDLIEENGWDAVGVVTMAPHLTRTRVIMERCWDGDLAYLDSHETMSPFVWAYQYLYQTAALIKVGLEDGC</sequence>
<proteinExistence type="predicted"/>